<organism evidence="1 2">
    <name type="scientific">Alkalicella caledoniensis</name>
    <dbReference type="NCBI Taxonomy" id="2731377"/>
    <lineage>
        <taxon>Bacteria</taxon>
        <taxon>Bacillati</taxon>
        <taxon>Bacillota</taxon>
        <taxon>Clostridia</taxon>
        <taxon>Eubacteriales</taxon>
        <taxon>Proteinivoracaceae</taxon>
        <taxon>Alkalicella</taxon>
    </lineage>
</organism>
<evidence type="ECO:0000313" key="1">
    <source>
        <dbReference type="EMBL" id="QNO16190.1"/>
    </source>
</evidence>
<proteinExistence type="predicted"/>
<keyword evidence="2" id="KW-1185">Reference proteome</keyword>
<sequence>MKIYNCDLHIHVGRALSKPVKVTASRNLTISNIIKECTNFKGIEMAGIVDCASPAVLSELTLLVSEGTLLELPQAQGGLRYRDRLTIILGSEVETSEGVHVVCYFPDLTEMIAFSEFLAKRVTNSQLSTQRAKVTSIELLDFVKEHNGIFMPAHIFTPHKSYYGKAFERLEQCFGKRLKEVKVVELGLSSDSKLADCIQELHGFTFLTNSDAHSQGKIAREFNKISMKDNNYEELRKALYRIEGRQVIANYGLEPELGKYYNTFCSKCDKLQENEMSGKCSYCGSAKIIKGVSNRIKEIADLEEGKHPAHRPQYHYQVPLEFIPNIGKKTLERLHKEFGFEVDILHTVEEEKLKKCLDFNIVDTIIKGREGSLKLKRGGGGRYGKIINNKTI</sequence>
<dbReference type="AlphaFoldDB" id="A0A7G9WBX8"/>
<evidence type="ECO:0000313" key="2">
    <source>
        <dbReference type="Proteomes" id="UP000516160"/>
    </source>
</evidence>
<reference evidence="1 2" key="1">
    <citation type="submission" date="2020-07" db="EMBL/GenBank/DDBJ databases">
        <title>Alkalicella. sp. LB2 genome.</title>
        <authorList>
            <person name="Postec A."/>
            <person name="Quemeneur M."/>
        </authorList>
    </citation>
    <scope>NUCLEOTIDE SEQUENCE [LARGE SCALE GENOMIC DNA]</scope>
    <source>
        <strain evidence="1 2">LB2</strain>
    </source>
</reference>
<dbReference type="PANTHER" id="PTHR40084">
    <property type="entry name" value="PHOSPHOHYDROLASE, PHP FAMILY"/>
    <property type="match status" value="1"/>
</dbReference>
<accession>A0A7G9WBX8</accession>
<dbReference type="KEGG" id="acae:HYG86_16115"/>
<dbReference type="Proteomes" id="UP000516160">
    <property type="component" value="Chromosome"/>
</dbReference>
<dbReference type="Gene3D" id="3.20.20.140">
    <property type="entry name" value="Metal-dependent hydrolases"/>
    <property type="match status" value="1"/>
</dbReference>
<dbReference type="RefSeq" id="WP_213166584.1">
    <property type="nucleotide sequence ID" value="NZ_CP058559.1"/>
</dbReference>
<dbReference type="CDD" id="cd19067">
    <property type="entry name" value="PfuEndoQ-like"/>
    <property type="match status" value="1"/>
</dbReference>
<dbReference type="EMBL" id="CP058559">
    <property type="protein sequence ID" value="QNO16190.1"/>
    <property type="molecule type" value="Genomic_DNA"/>
</dbReference>
<dbReference type="PANTHER" id="PTHR40084:SF1">
    <property type="entry name" value="PHOSPHOTRANSFERASE"/>
    <property type="match status" value="1"/>
</dbReference>
<dbReference type="SUPFAM" id="SSF89550">
    <property type="entry name" value="PHP domain-like"/>
    <property type="match status" value="1"/>
</dbReference>
<gene>
    <name evidence="1" type="ORF">HYG86_16115</name>
</gene>
<protein>
    <submittedName>
        <fullName evidence="1">TIGR00375 family protein</fullName>
    </submittedName>
</protein>
<name>A0A7G9WBX8_ALKCA</name>
<dbReference type="InterPro" id="IPR016195">
    <property type="entry name" value="Pol/histidinol_Pase-like"/>
</dbReference>